<keyword evidence="1" id="KW-1133">Transmembrane helix</keyword>
<feature type="transmembrane region" description="Helical" evidence="1">
    <location>
        <begin position="110"/>
        <end position="131"/>
    </location>
</feature>
<protein>
    <recommendedName>
        <fullName evidence="4">Reverse transcriptase domain-containing protein</fullName>
    </recommendedName>
</protein>
<dbReference type="Proteomes" id="UP001303046">
    <property type="component" value="Unassembled WGS sequence"/>
</dbReference>
<evidence type="ECO:0000256" key="1">
    <source>
        <dbReference type="SAM" id="Phobius"/>
    </source>
</evidence>
<name>A0ABR1BQL0_NECAM</name>
<evidence type="ECO:0000313" key="3">
    <source>
        <dbReference type="Proteomes" id="UP001303046"/>
    </source>
</evidence>
<comment type="caution">
    <text evidence="2">The sequence shown here is derived from an EMBL/GenBank/DDBJ whole genome shotgun (WGS) entry which is preliminary data.</text>
</comment>
<gene>
    <name evidence="2" type="primary">Necator_chrI.g1814</name>
    <name evidence="2" type="ORF">RB195_005688</name>
</gene>
<keyword evidence="1" id="KW-0472">Membrane</keyword>
<evidence type="ECO:0000313" key="2">
    <source>
        <dbReference type="EMBL" id="KAK6728185.1"/>
    </source>
</evidence>
<evidence type="ECO:0008006" key="4">
    <source>
        <dbReference type="Google" id="ProtNLM"/>
    </source>
</evidence>
<keyword evidence="3" id="KW-1185">Reference proteome</keyword>
<organism evidence="2 3">
    <name type="scientific">Necator americanus</name>
    <name type="common">Human hookworm</name>
    <dbReference type="NCBI Taxonomy" id="51031"/>
    <lineage>
        <taxon>Eukaryota</taxon>
        <taxon>Metazoa</taxon>
        <taxon>Ecdysozoa</taxon>
        <taxon>Nematoda</taxon>
        <taxon>Chromadorea</taxon>
        <taxon>Rhabditida</taxon>
        <taxon>Rhabditina</taxon>
        <taxon>Rhabditomorpha</taxon>
        <taxon>Strongyloidea</taxon>
        <taxon>Ancylostomatidae</taxon>
        <taxon>Bunostominae</taxon>
        <taxon>Necator</taxon>
    </lineage>
</organism>
<keyword evidence="1" id="KW-0812">Transmembrane</keyword>
<proteinExistence type="predicted"/>
<sequence>MQLASLGFEAVFDSPLRVVFLTCFALMEYHGKFVRLVDGMNQCIIISLLLDRSRVADDVVIFAKSSTKLQHVVNLASKLAVTCELRPDKCKKMSNGILGGRSADRARRRVLLSGLCVVYVMGVVYVCVWCVKRSSKKELRRTQRRRTVVPWCSGIAQYFCVHLAKVQ</sequence>
<reference evidence="2 3" key="1">
    <citation type="submission" date="2023-08" db="EMBL/GenBank/DDBJ databases">
        <title>A Necator americanus chromosomal reference genome.</title>
        <authorList>
            <person name="Ilik V."/>
            <person name="Petrzelkova K.J."/>
            <person name="Pardy F."/>
            <person name="Fuh T."/>
            <person name="Niatou-Singa F.S."/>
            <person name="Gouil Q."/>
            <person name="Baker L."/>
            <person name="Ritchie M.E."/>
            <person name="Jex A.R."/>
            <person name="Gazzola D."/>
            <person name="Li H."/>
            <person name="Toshio Fujiwara R."/>
            <person name="Zhan B."/>
            <person name="Aroian R.V."/>
            <person name="Pafco B."/>
            <person name="Schwarz E.M."/>
        </authorList>
    </citation>
    <scope>NUCLEOTIDE SEQUENCE [LARGE SCALE GENOMIC DNA]</scope>
    <source>
        <strain evidence="2 3">Aroian</strain>
        <tissue evidence="2">Whole animal</tissue>
    </source>
</reference>
<dbReference type="EMBL" id="JAVFWL010000001">
    <property type="protein sequence ID" value="KAK6728185.1"/>
    <property type="molecule type" value="Genomic_DNA"/>
</dbReference>
<accession>A0ABR1BQL0</accession>